<dbReference type="EMBL" id="BAAATK010000011">
    <property type="protein sequence ID" value="GAA2432745.1"/>
    <property type="molecule type" value="Genomic_DNA"/>
</dbReference>
<comment type="caution">
    <text evidence="2">The sequence shown here is derived from an EMBL/GenBank/DDBJ whole genome shotgun (WGS) entry which is preliminary data.</text>
</comment>
<organism evidence="2 3">
    <name type="scientific">Streptomyces glaucus</name>
    <dbReference type="NCBI Taxonomy" id="284029"/>
    <lineage>
        <taxon>Bacteria</taxon>
        <taxon>Bacillati</taxon>
        <taxon>Actinomycetota</taxon>
        <taxon>Actinomycetes</taxon>
        <taxon>Kitasatosporales</taxon>
        <taxon>Streptomycetaceae</taxon>
        <taxon>Streptomyces</taxon>
    </lineage>
</organism>
<feature type="compositionally biased region" description="Basic and acidic residues" evidence="1">
    <location>
        <begin position="19"/>
        <end position="29"/>
    </location>
</feature>
<evidence type="ECO:0000313" key="2">
    <source>
        <dbReference type="EMBL" id="GAA2432745.1"/>
    </source>
</evidence>
<protein>
    <submittedName>
        <fullName evidence="2">Uncharacterized protein</fullName>
    </submittedName>
</protein>
<evidence type="ECO:0000313" key="3">
    <source>
        <dbReference type="Proteomes" id="UP001500460"/>
    </source>
</evidence>
<proteinExistence type="predicted"/>
<keyword evidence="3" id="KW-1185">Reference proteome</keyword>
<feature type="region of interest" description="Disordered" evidence="1">
    <location>
        <begin position="1"/>
        <end position="32"/>
    </location>
</feature>
<sequence length="84" mass="9823">MPPRHGPTGTAARRGRARRVLDPRPERPRTAGFRPCGRVLACPRYDTDRLYEGMCRSQPVVRRKDRWEALFPHLEHRESCAQEE</sequence>
<dbReference type="Proteomes" id="UP001500460">
    <property type="component" value="Unassembled WGS sequence"/>
</dbReference>
<gene>
    <name evidence="2" type="ORF">GCM10010421_22000</name>
</gene>
<name>A0ABP5WPP9_9ACTN</name>
<evidence type="ECO:0000256" key="1">
    <source>
        <dbReference type="SAM" id="MobiDB-lite"/>
    </source>
</evidence>
<reference evidence="3" key="1">
    <citation type="journal article" date="2019" name="Int. J. Syst. Evol. Microbiol.">
        <title>The Global Catalogue of Microorganisms (GCM) 10K type strain sequencing project: providing services to taxonomists for standard genome sequencing and annotation.</title>
        <authorList>
            <consortium name="The Broad Institute Genomics Platform"/>
            <consortium name="The Broad Institute Genome Sequencing Center for Infectious Disease"/>
            <person name="Wu L."/>
            <person name="Ma J."/>
        </authorList>
    </citation>
    <scope>NUCLEOTIDE SEQUENCE [LARGE SCALE GENOMIC DNA]</scope>
    <source>
        <strain evidence="3">JCM 6922</strain>
    </source>
</reference>
<accession>A0ABP5WPP9</accession>